<comment type="caution">
    <text evidence="3">The sequence shown here is derived from an EMBL/GenBank/DDBJ whole genome shotgun (WGS) entry which is preliminary data.</text>
</comment>
<dbReference type="Proteomes" id="UP001428817">
    <property type="component" value="Unassembled WGS sequence"/>
</dbReference>
<organism evidence="3 4">
    <name type="scientific">Pseudonocardia eucalypti</name>
    <dbReference type="NCBI Taxonomy" id="648755"/>
    <lineage>
        <taxon>Bacteria</taxon>
        <taxon>Bacillati</taxon>
        <taxon>Actinomycetota</taxon>
        <taxon>Actinomycetes</taxon>
        <taxon>Pseudonocardiales</taxon>
        <taxon>Pseudonocardiaceae</taxon>
        <taxon>Pseudonocardia</taxon>
    </lineage>
</organism>
<protein>
    <submittedName>
        <fullName evidence="3">Esterase-like activity of phytase family protein</fullName>
    </submittedName>
</protein>
<sequence>MKSRIPLGLLLLGVVAGCGTSSPPPPASAAPAQPGPCSPSVRIDGFSDELDQTDFQGHFVGNFSGLATQPDGGILALSDRSVLFTLDGRTHRPVAAVPLTDENGQPLDSEAIARDRDGTLLITSETEPSIRRYTADGKPLDRLPVPAPLLVAPAGRAVTNGTFEGIAPRPDGTLVASMEGPLSGDDPMLRRFQTWTRSADGRFTPAAQWAYRMHLPSAGVSELAPTGDGRLLVLERGFVRGTGNTVQLYLADPAGAPDVSGTDRLDAATPSIGNTQLADLASCPSMGATSPEPQVNPLLDNIEGATVLGRDPDGALRLLLVSDDNQSADQITRLYWFTVRLPHPPGTGG</sequence>
<feature type="domain" description="Phytase-like" evidence="2">
    <location>
        <begin position="60"/>
        <end position="325"/>
    </location>
</feature>
<feature type="signal peptide" evidence="1">
    <location>
        <begin position="1"/>
        <end position="29"/>
    </location>
</feature>
<dbReference type="RefSeq" id="WP_185062621.1">
    <property type="nucleotide sequence ID" value="NZ_BAABJP010000004.1"/>
</dbReference>
<name>A0ABP9PP23_9PSEU</name>
<evidence type="ECO:0000313" key="4">
    <source>
        <dbReference type="Proteomes" id="UP001428817"/>
    </source>
</evidence>
<dbReference type="Pfam" id="PF13449">
    <property type="entry name" value="Phytase-like"/>
    <property type="match status" value="1"/>
</dbReference>
<dbReference type="EMBL" id="BAABJP010000004">
    <property type="protein sequence ID" value="GAA5148287.1"/>
    <property type="molecule type" value="Genomic_DNA"/>
</dbReference>
<accession>A0ABP9PP23</accession>
<dbReference type="SUPFAM" id="SSF50956">
    <property type="entry name" value="Thermostable phytase (3-phytase)"/>
    <property type="match status" value="1"/>
</dbReference>
<dbReference type="PROSITE" id="PS51257">
    <property type="entry name" value="PROKAR_LIPOPROTEIN"/>
    <property type="match status" value="1"/>
</dbReference>
<keyword evidence="4" id="KW-1185">Reference proteome</keyword>
<evidence type="ECO:0000313" key="3">
    <source>
        <dbReference type="EMBL" id="GAA5148287.1"/>
    </source>
</evidence>
<keyword evidence="1" id="KW-0732">Signal</keyword>
<dbReference type="InterPro" id="IPR027372">
    <property type="entry name" value="Phytase-like_dom"/>
</dbReference>
<gene>
    <name evidence="3" type="ORF">GCM10023321_10330</name>
</gene>
<proteinExistence type="predicted"/>
<reference evidence="4" key="1">
    <citation type="journal article" date="2019" name="Int. J. Syst. Evol. Microbiol.">
        <title>The Global Catalogue of Microorganisms (GCM) 10K type strain sequencing project: providing services to taxonomists for standard genome sequencing and annotation.</title>
        <authorList>
            <consortium name="The Broad Institute Genomics Platform"/>
            <consortium name="The Broad Institute Genome Sequencing Center for Infectious Disease"/>
            <person name="Wu L."/>
            <person name="Ma J."/>
        </authorList>
    </citation>
    <scope>NUCLEOTIDE SEQUENCE [LARGE SCALE GENOMIC DNA]</scope>
    <source>
        <strain evidence="4">JCM 18303</strain>
    </source>
</reference>
<feature type="chain" id="PRO_5046107191" evidence="1">
    <location>
        <begin position="30"/>
        <end position="349"/>
    </location>
</feature>
<evidence type="ECO:0000256" key="1">
    <source>
        <dbReference type="SAM" id="SignalP"/>
    </source>
</evidence>
<evidence type="ECO:0000259" key="2">
    <source>
        <dbReference type="Pfam" id="PF13449"/>
    </source>
</evidence>